<dbReference type="eggNOG" id="ENOG502N621">
    <property type="taxonomic scope" value="Archaea"/>
</dbReference>
<evidence type="ECO:0000313" key="3">
    <source>
        <dbReference type="Proteomes" id="UP000011599"/>
    </source>
</evidence>
<accession>L9W9B4</accession>
<protein>
    <submittedName>
        <fullName evidence="2">Uncharacterized protein</fullName>
    </submittedName>
</protein>
<comment type="caution">
    <text evidence="2">The sequence shown here is derived from an EMBL/GenBank/DDBJ whole genome shotgun (WGS) entry which is preliminary data.</text>
</comment>
<reference evidence="2 3" key="1">
    <citation type="journal article" date="2014" name="PLoS Genet.">
        <title>Phylogenetically driven sequencing of extremely halophilic archaea reveals strategies for static and dynamic osmo-response.</title>
        <authorList>
            <person name="Becker E.A."/>
            <person name="Seitzer P.M."/>
            <person name="Tritt A."/>
            <person name="Larsen D."/>
            <person name="Krusor M."/>
            <person name="Yao A.I."/>
            <person name="Wu D."/>
            <person name="Madern D."/>
            <person name="Eisen J.A."/>
            <person name="Darling A.E."/>
            <person name="Facciotti M.T."/>
        </authorList>
    </citation>
    <scope>NUCLEOTIDE SEQUENCE [LARGE SCALE GENOMIC DNA]</scope>
    <source>
        <strain evidence="2 3">GA33</strain>
    </source>
</reference>
<keyword evidence="1" id="KW-0472">Membrane</keyword>
<sequence length="77" mass="8405">MDIGEYRVYLRNRVLLLACLAVALGAARWSGLLEPSSFSGMEGRAYVLQILAVVITVSWVIIAVIGLIGVVRWGRTT</sequence>
<gene>
    <name evidence="2" type="ORF">C496_02040</name>
</gene>
<dbReference type="PATRIC" id="fig|1114856.3.peg.420"/>
<keyword evidence="3" id="KW-1185">Reference proteome</keyword>
<organism evidence="2 3">
    <name type="scientific">Natronorubrum tibetense GA33</name>
    <dbReference type="NCBI Taxonomy" id="1114856"/>
    <lineage>
        <taxon>Archaea</taxon>
        <taxon>Methanobacteriati</taxon>
        <taxon>Methanobacteriota</taxon>
        <taxon>Stenosarchaea group</taxon>
        <taxon>Halobacteria</taxon>
        <taxon>Halobacteriales</taxon>
        <taxon>Natrialbaceae</taxon>
        <taxon>Natronorubrum</taxon>
    </lineage>
</organism>
<keyword evidence="1" id="KW-1133">Transmembrane helix</keyword>
<evidence type="ECO:0000256" key="1">
    <source>
        <dbReference type="SAM" id="Phobius"/>
    </source>
</evidence>
<dbReference type="Proteomes" id="UP000011599">
    <property type="component" value="Unassembled WGS sequence"/>
</dbReference>
<feature type="transmembrane region" description="Helical" evidence="1">
    <location>
        <begin position="46"/>
        <end position="71"/>
    </location>
</feature>
<dbReference type="AlphaFoldDB" id="L9W9B4"/>
<dbReference type="EMBL" id="AOHW01000005">
    <property type="protein sequence ID" value="ELY46024.1"/>
    <property type="molecule type" value="Genomic_DNA"/>
</dbReference>
<dbReference type="STRING" id="1114856.GCA_000383975_03822"/>
<proteinExistence type="predicted"/>
<name>L9W9B4_9EURY</name>
<keyword evidence="1" id="KW-0812">Transmembrane</keyword>
<evidence type="ECO:0000313" key="2">
    <source>
        <dbReference type="EMBL" id="ELY46024.1"/>
    </source>
</evidence>